<protein>
    <submittedName>
        <fullName evidence="2">Uncharacterized protein</fullName>
    </submittedName>
</protein>
<evidence type="ECO:0000313" key="2">
    <source>
        <dbReference type="EMBL" id="OPJ81028.1"/>
    </source>
</evidence>
<keyword evidence="3" id="KW-1185">Reference proteome</keyword>
<evidence type="ECO:0000313" key="3">
    <source>
        <dbReference type="Proteomes" id="UP000190648"/>
    </source>
</evidence>
<proteinExistence type="predicted"/>
<evidence type="ECO:0000256" key="1">
    <source>
        <dbReference type="SAM" id="MobiDB-lite"/>
    </source>
</evidence>
<feature type="region of interest" description="Disordered" evidence="1">
    <location>
        <begin position="222"/>
        <end position="254"/>
    </location>
</feature>
<comment type="caution">
    <text evidence="2">The sequence shown here is derived from an EMBL/GenBank/DDBJ whole genome shotgun (WGS) entry which is preliminary data.</text>
</comment>
<accession>A0A1V4K9D5</accession>
<name>A0A1V4K9D5_PATFA</name>
<sequence length="254" mass="26537">MRPCLSLPHQRPQVCRPALASPSPGLPSCPGVPRHPDGTGASCLLFLSISSSGAACAPVHVSFTFSNALCGDSRAGTAQPGATAKAPVPPDPPVPGARGRVRDIGHPQWHQPDILVAGRGLVAIPILPHQSSLGRTGKRAALSLPQREILTSGAWGGKDGGPSWEAVTPGKMPQCQSLGAPSLLHVTCQDEGDVCCQLCLQGKEKGAQESATAEFVLQVNERQDMEDKPGRSRLLCSPNLSRKVQERQKGHGGT</sequence>
<gene>
    <name evidence="2" type="ORF">AV530_000174</name>
</gene>
<reference evidence="2 3" key="1">
    <citation type="submission" date="2016-02" db="EMBL/GenBank/DDBJ databases">
        <title>Band-tailed pigeon sequencing and assembly.</title>
        <authorList>
            <person name="Soares A.E."/>
            <person name="Novak B.J."/>
            <person name="Rice E.S."/>
            <person name="O'Connell B."/>
            <person name="Chang D."/>
            <person name="Weber S."/>
            <person name="Shapiro B."/>
        </authorList>
    </citation>
    <scope>NUCLEOTIDE SEQUENCE [LARGE SCALE GENOMIC DNA]</scope>
    <source>
        <strain evidence="2">BTP2013</strain>
        <tissue evidence="2">Blood</tissue>
    </source>
</reference>
<feature type="compositionally biased region" description="Basic and acidic residues" evidence="1">
    <location>
        <begin position="243"/>
        <end position="254"/>
    </location>
</feature>
<dbReference type="EMBL" id="LSYS01004127">
    <property type="protein sequence ID" value="OPJ81028.1"/>
    <property type="molecule type" value="Genomic_DNA"/>
</dbReference>
<organism evidence="2 3">
    <name type="scientific">Patagioenas fasciata monilis</name>
    <dbReference type="NCBI Taxonomy" id="372326"/>
    <lineage>
        <taxon>Eukaryota</taxon>
        <taxon>Metazoa</taxon>
        <taxon>Chordata</taxon>
        <taxon>Craniata</taxon>
        <taxon>Vertebrata</taxon>
        <taxon>Euteleostomi</taxon>
        <taxon>Archelosauria</taxon>
        <taxon>Archosauria</taxon>
        <taxon>Dinosauria</taxon>
        <taxon>Saurischia</taxon>
        <taxon>Theropoda</taxon>
        <taxon>Coelurosauria</taxon>
        <taxon>Aves</taxon>
        <taxon>Neognathae</taxon>
        <taxon>Neoaves</taxon>
        <taxon>Columbimorphae</taxon>
        <taxon>Columbiformes</taxon>
        <taxon>Columbidae</taxon>
        <taxon>Patagioenas</taxon>
    </lineage>
</organism>
<dbReference type="AlphaFoldDB" id="A0A1V4K9D5"/>
<dbReference type="Proteomes" id="UP000190648">
    <property type="component" value="Unassembled WGS sequence"/>
</dbReference>